<evidence type="ECO:0000313" key="4">
    <source>
        <dbReference type="Proteomes" id="UP000285768"/>
    </source>
</evidence>
<organism evidence="3 4">
    <name type="scientific">Leucobacter muris</name>
    <dbReference type="NCBI Taxonomy" id="1935379"/>
    <lineage>
        <taxon>Bacteria</taxon>
        <taxon>Bacillati</taxon>
        <taxon>Actinomycetota</taxon>
        <taxon>Actinomycetes</taxon>
        <taxon>Micrococcales</taxon>
        <taxon>Microbacteriaceae</taxon>
        <taxon>Leucobacter</taxon>
    </lineage>
</organism>
<dbReference type="Pfam" id="PF00437">
    <property type="entry name" value="T2SSE"/>
    <property type="match status" value="1"/>
</dbReference>
<dbReference type="CDD" id="cd01130">
    <property type="entry name" value="VirB11-like_ATPase"/>
    <property type="match status" value="1"/>
</dbReference>
<dbReference type="RefSeq" id="WP_017883613.1">
    <property type="nucleotide sequence ID" value="NZ_CP035037.1"/>
</dbReference>
<dbReference type="InterPro" id="IPR027417">
    <property type="entry name" value="P-loop_NTPase"/>
</dbReference>
<evidence type="ECO:0000313" key="3">
    <source>
        <dbReference type="EMBL" id="QAB18520.1"/>
    </source>
</evidence>
<evidence type="ECO:0000256" key="1">
    <source>
        <dbReference type="ARBA" id="ARBA00006611"/>
    </source>
</evidence>
<gene>
    <name evidence="3" type="ORF">Leucomu_11885</name>
</gene>
<dbReference type="InterPro" id="IPR050921">
    <property type="entry name" value="T4SS_GSP_E_ATPase"/>
</dbReference>
<keyword evidence="4" id="KW-1185">Reference proteome</keyword>
<comment type="similarity">
    <text evidence="1">Belongs to the GSP E family.</text>
</comment>
<reference evidence="3 4" key="1">
    <citation type="submission" date="2019-01" db="EMBL/GenBank/DDBJ databases">
        <title>Leucobacter muris sp. nov. isolated from the nose of a laboratory mouse.</title>
        <authorList>
            <person name="Benga L."/>
            <person name="Sproeer C."/>
            <person name="Schumann P."/>
            <person name="Verbarg S."/>
            <person name="Bunk B."/>
            <person name="Engelhardt E."/>
            <person name="Benten P.M."/>
            <person name="Sager M."/>
        </authorList>
    </citation>
    <scope>NUCLEOTIDE SEQUENCE [LARGE SCALE GENOMIC DNA]</scope>
    <source>
        <strain evidence="3 4">DSM 101948</strain>
    </source>
</reference>
<dbReference type="EMBL" id="CP035037">
    <property type="protein sequence ID" value="QAB18520.1"/>
    <property type="molecule type" value="Genomic_DNA"/>
</dbReference>
<dbReference type="Gene3D" id="3.30.450.90">
    <property type="match status" value="1"/>
</dbReference>
<evidence type="ECO:0000259" key="2">
    <source>
        <dbReference type="Pfam" id="PF00437"/>
    </source>
</evidence>
<proteinExistence type="inferred from homology"/>
<sequence length="333" mass="34991">MTADSALALSASPARTQMLGIAARRALGGLLPLLDDPALRDLLVQVRAGEGRLWIDRSGALQPVVGWRATPHAVHRLACELIAAGGRHVDELHPCADVRIGDGIRVHAVLPPVAVEGAAVSIRVPRISPPRFDALASGGLCDEAMARALRDAVAARRNLLVTGGTGSGKTTVLGALLDLARPAERILVIEDVAELRLRHPHAISLEARRSSAEGVGEVPLDRLLREALRMRPDRIVLGECRGAEVATLLSALNTGHDGSAGTLHASRIAHVPARLEALGALAGLDPRALARQAASALHGVIHLERGGSGHRVVAVGRLRLDRDGLLGIEEVRL</sequence>
<dbReference type="Proteomes" id="UP000285768">
    <property type="component" value="Chromosome"/>
</dbReference>
<feature type="domain" description="Bacterial type II secretion system protein E" evidence="2">
    <location>
        <begin position="51"/>
        <end position="303"/>
    </location>
</feature>
<dbReference type="PANTHER" id="PTHR30486:SF6">
    <property type="entry name" value="TYPE IV PILUS RETRACTATION ATPASE PILT"/>
    <property type="match status" value="1"/>
</dbReference>
<dbReference type="InterPro" id="IPR001482">
    <property type="entry name" value="T2SS/T4SS_dom"/>
</dbReference>
<name>A0ABX5QHM4_9MICO</name>
<protein>
    <submittedName>
        <fullName evidence="3">Pilus assembly protein CpaF</fullName>
    </submittedName>
</protein>
<accession>A0ABX5QHM4</accession>
<dbReference type="PANTHER" id="PTHR30486">
    <property type="entry name" value="TWITCHING MOTILITY PROTEIN PILT"/>
    <property type="match status" value="1"/>
</dbReference>
<dbReference type="Gene3D" id="3.40.50.300">
    <property type="entry name" value="P-loop containing nucleotide triphosphate hydrolases"/>
    <property type="match status" value="1"/>
</dbReference>
<dbReference type="SUPFAM" id="SSF52540">
    <property type="entry name" value="P-loop containing nucleoside triphosphate hydrolases"/>
    <property type="match status" value="1"/>
</dbReference>